<sequence>MKYGDTLRQRSIPEWAYYNIDYDELKSIIKENTTQGRGKALAIPGHAKSSESEFEDSLYRALVEEHDRICLFVKSKCTEIDHRLGLLERQIRHIQLRSQRASNDAPLPSLIVHYGRVEQEAIKAGEEIRNLSRFIGAQRLAITKLLKKYKKWTGSSSLDARFKTDVLSRPDSFVCVNLDSELDHWSDILHIIRTARAELTGSKNQTPLSQSPRNSPALRPTVPLARRERSEIVAGQMVDAIESSRDVDFDVSFANVPVGEDGGKAVYWIHPEQLIELQVLLLQHLRLYMPSRNAGTATPGSFGSIPSSPITVRRPSTSRLDNFPERESDTGFIVIDDVEEFAKRQSGTPISDEEYASAQSFTRPALCARWTTEDEAIVSLRERITGTATVEQRPARVRRKHLGALLDVKRDFVPWRTSGSTPPTDGRPRTFHTLAPDDVRNYLDEHSEMQPLVGVLSRRARFVGLGNKRSCSTWCVLDMDISMKKIVREELAGKDWVKNVARDATLFPYAVLEVRYEGDGAGKLVSILDRSHLTERIRGFTIAAHAVWECWKPLSMAKPFWLSVLSRDIRKVPSTREARSRRPSLQSATTAGRITLGSSATDSGNASSTAAETTTSLGSTPPTPVEARDFADTPLQKGNGRPQRYTGRPPLKVPGVRYWSEYDHPEDLEDDPNAFYLYIDPSAPSEPWPGQVAAQKALNSLYALVTGHSKEKVPDEERALISRGSNDSADSDSEAESSTSESTHARRMRYGTLYDGDPKALPTYIPDASIASIVNPVLALTAALSITLIIGTLALTGRKRERTEVDAGIVFGVASSLVFALVGLVNLMSGIREDVVRLSWPGWIIVGIVCTVVCVGDGMLIGWVVRGGW</sequence>
<dbReference type="EMBL" id="ML996698">
    <property type="protein sequence ID" value="KAF2399129.1"/>
    <property type="molecule type" value="Genomic_DNA"/>
</dbReference>
<keyword evidence="5 7" id="KW-0472">Membrane</keyword>
<keyword evidence="3 7" id="KW-0812">Transmembrane</keyword>
<feature type="domain" description="SPX" evidence="8">
    <location>
        <begin position="1"/>
        <end position="163"/>
    </location>
</feature>
<comment type="subcellular location">
    <subcellularLocation>
        <location evidence="1">Vacuole membrane</location>
        <topology evidence="1">Multi-pass membrane protein</topology>
    </subcellularLocation>
</comment>
<feature type="compositionally biased region" description="Low complexity" evidence="6">
    <location>
        <begin position="603"/>
        <end position="620"/>
    </location>
</feature>
<keyword evidence="10" id="KW-1185">Reference proteome</keyword>
<keyword evidence="4 7" id="KW-1133">Transmembrane helix</keyword>
<evidence type="ECO:0000256" key="1">
    <source>
        <dbReference type="ARBA" id="ARBA00004128"/>
    </source>
</evidence>
<proteinExistence type="predicted"/>
<name>A0A6G1HTG9_9PEZI</name>
<organism evidence="9 10">
    <name type="scientific">Trichodelitschia bisporula</name>
    <dbReference type="NCBI Taxonomy" id="703511"/>
    <lineage>
        <taxon>Eukaryota</taxon>
        <taxon>Fungi</taxon>
        <taxon>Dikarya</taxon>
        <taxon>Ascomycota</taxon>
        <taxon>Pezizomycotina</taxon>
        <taxon>Dothideomycetes</taxon>
        <taxon>Dothideomycetes incertae sedis</taxon>
        <taxon>Phaeotrichales</taxon>
        <taxon>Phaeotrichaceae</taxon>
        <taxon>Trichodelitschia</taxon>
    </lineage>
</organism>
<dbReference type="GO" id="GO:0006799">
    <property type="term" value="P:polyphosphate biosynthetic process"/>
    <property type="evidence" value="ECO:0007669"/>
    <property type="project" value="UniProtKB-ARBA"/>
</dbReference>
<feature type="transmembrane region" description="Helical" evidence="7">
    <location>
        <begin position="773"/>
        <end position="795"/>
    </location>
</feature>
<feature type="region of interest" description="Disordered" evidence="6">
    <location>
        <begin position="572"/>
        <end position="656"/>
    </location>
</feature>
<evidence type="ECO:0000256" key="7">
    <source>
        <dbReference type="SAM" id="Phobius"/>
    </source>
</evidence>
<feature type="region of interest" description="Disordered" evidence="6">
    <location>
        <begin position="713"/>
        <end position="748"/>
    </location>
</feature>
<dbReference type="PANTHER" id="PTHR46140">
    <property type="entry name" value="VACUOLAR TRANSPORTER CHAPERONE 1-RELATED"/>
    <property type="match status" value="1"/>
</dbReference>
<keyword evidence="2" id="KW-0926">Vacuole</keyword>
<dbReference type="PROSITE" id="PS51382">
    <property type="entry name" value="SPX"/>
    <property type="match status" value="1"/>
</dbReference>
<dbReference type="CDD" id="cd14474">
    <property type="entry name" value="SPX_YDR089W"/>
    <property type="match status" value="1"/>
</dbReference>
<evidence type="ECO:0000313" key="10">
    <source>
        <dbReference type="Proteomes" id="UP000799640"/>
    </source>
</evidence>
<feature type="compositionally biased region" description="Polar residues" evidence="6">
    <location>
        <begin position="583"/>
        <end position="602"/>
    </location>
</feature>
<feature type="region of interest" description="Disordered" evidence="6">
    <location>
        <begin position="202"/>
        <end position="221"/>
    </location>
</feature>
<evidence type="ECO:0000256" key="2">
    <source>
        <dbReference type="ARBA" id="ARBA00022554"/>
    </source>
</evidence>
<evidence type="ECO:0000313" key="9">
    <source>
        <dbReference type="EMBL" id="KAF2399129.1"/>
    </source>
</evidence>
<feature type="transmembrane region" description="Helical" evidence="7">
    <location>
        <begin position="840"/>
        <end position="865"/>
    </location>
</feature>
<feature type="compositionally biased region" description="Polar residues" evidence="6">
    <location>
        <begin position="202"/>
        <end position="214"/>
    </location>
</feature>
<reference evidence="9" key="1">
    <citation type="journal article" date="2020" name="Stud. Mycol.">
        <title>101 Dothideomycetes genomes: a test case for predicting lifestyles and emergence of pathogens.</title>
        <authorList>
            <person name="Haridas S."/>
            <person name="Albert R."/>
            <person name="Binder M."/>
            <person name="Bloem J."/>
            <person name="Labutti K."/>
            <person name="Salamov A."/>
            <person name="Andreopoulos B."/>
            <person name="Baker S."/>
            <person name="Barry K."/>
            <person name="Bills G."/>
            <person name="Bluhm B."/>
            <person name="Cannon C."/>
            <person name="Castanera R."/>
            <person name="Culley D."/>
            <person name="Daum C."/>
            <person name="Ezra D."/>
            <person name="Gonzalez J."/>
            <person name="Henrissat B."/>
            <person name="Kuo A."/>
            <person name="Liang C."/>
            <person name="Lipzen A."/>
            <person name="Lutzoni F."/>
            <person name="Magnuson J."/>
            <person name="Mondo S."/>
            <person name="Nolan M."/>
            <person name="Ohm R."/>
            <person name="Pangilinan J."/>
            <person name="Park H.-J."/>
            <person name="Ramirez L."/>
            <person name="Alfaro M."/>
            <person name="Sun H."/>
            <person name="Tritt A."/>
            <person name="Yoshinaga Y."/>
            <person name="Zwiers L.-H."/>
            <person name="Turgeon B."/>
            <person name="Goodwin S."/>
            <person name="Spatafora J."/>
            <person name="Crous P."/>
            <person name="Grigoriev I."/>
        </authorList>
    </citation>
    <scope>NUCLEOTIDE SEQUENCE</scope>
    <source>
        <strain evidence="9">CBS 262.69</strain>
    </source>
</reference>
<dbReference type="Gene3D" id="3.20.100.30">
    <property type="entry name" value="VTC, catalytic tunnel domain"/>
    <property type="match status" value="1"/>
</dbReference>
<gene>
    <name evidence="9" type="ORF">EJ06DRAFT_531452</name>
</gene>
<evidence type="ECO:0000256" key="6">
    <source>
        <dbReference type="SAM" id="MobiDB-lite"/>
    </source>
</evidence>
<dbReference type="Proteomes" id="UP000799640">
    <property type="component" value="Unassembled WGS sequence"/>
</dbReference>
<accession>A0A6G1HTG9</accession>
<protein>
    <recommendedName>
        <fullName evidence="8">SPX domain-containing protein</fullName>
    </recommendedName>
</protein>
<dbReference type="AlphaFoldDB" id="A0A6G1HTG9"/>
<evidence type="ECO:0000259" key="8">
    <source>
        <dbReference type="PROSITE" id="PS51382"/>
    </source>
</evidence>
<evidence type="ECO:0000256" key="4">
    <source>
        <dbReference type="ARBA" id="ARBA00022989"/>
    </source>
</evidence>
<dbReference type="OrthoDB" id="5588846at2759"/>
<feature type="transmembrane region" description="Helical" evidence="7">
    <location>
        <begin position="807"/>
        <end position="828"/>
    </location>
</feature>
<evidence type="ECO:0000256" key="3">
    <source>
        <dbReference type="ARBA" id="ARBA00022692"/>
    </source>
</evidence>
<dbReference type="InterPro" id="IPR004331">
    <property type="entry name" value="SPX_dom"/>
</dbReference>
<dbReference type="InterPro" id="IPR042267">
    <property type="entry name" value="VTC_sf"/>
</dbReference>
<dbReference type="InterPro" id="IPR051572">
    <property type="entry name" value="VTC_Complex_Subunit"/>
</dbReference>
<dbReference type="PANTHER" id="PTHR46140:SF1">
    <property type="entry name" value="VACUOLAR TRANSPORTER CHAPERONE COMPLEX SUBUNIT 4-RELATED"/>
    <property type="match status" value="1"/>
</dbReference>
<evidence type="ECO:0000256" key="5">
    <source>
        <dbReference type="ARBA" id="ARBA00023136"/>
    </source>
</evidence>
<dbReference type="GO" id="GO:0005774">
    <property type="term" value="C:vacuolar membrane"/>
    <property type="evidence" value="ECO:0007669"/>
    <property type="project" value="UniProtKB-SubCell"/>
</dbReference>